<dbReference type="SUPFAM" id="SSF52777">
    <property type="entry name" value="CoA-dependent acyltransferases"/>
    <property type="match status" value="2"/>
</dbReference>
<dbReference type="Gene3D" id="3.30.559.30">
    <property type="entry name" value="Nonribosomal peptide synthetase, condensation domain"/>
    <property type="match status" value="1"/>
</dbReference>
<proteinExistence type="predicted"/>
<dbReference type="GO" id="GO:0005829">
    <property type="term" value="C:cytosol"/>
    <property type="evidence" value="ECO:0007669"/>
    <property type="project" value="TreeGrafter"/>
</dbReference>
<organism evidence="2">
    <name type="scientific">Streptomyces sp. NBC_00003</name>
    <dbReference type="NCBI Taxonomy" id="2903608"/>
    <lineage>
        <taxon>Bacteria</taxon>
        <taxon>Bacillati</taxon>
        <taxon>Actinomycetota</taxon>
        <taxon>Actinomycetes</taxon>
        <taxon>Kitasatosporales</taxon>
        <taxon>Streptomycetaceae</taxon>
        <taxon>Streptomyces</taxon>
    </lineage>
</organism>
<dbReference type="GO" id="GO:0008610">
    <property type="term" value="P:lipid biosynthetic process"/>
    <property type="evidence" value="ECO:0007669"/>
    <property type="project" value="UniProtKB-ARBA"/>
</dbReference>
<dbReference type="GO" id="GO:0009239">
    <property type="term" value="P:enterobactin biosynthetic process"/>
    <property type="evidence" value="ECO:0007669"/>
    <property type="project" value="TreeGrafter"/>
</dbReference>
<dbReference type="InterPro" id="IPR001242">
    <property type="entry name" value="Condensation_dom"/>
</dbReference>
<dbReference type="GO" id="GO:0043041">
    <property type="term" value="P:amino acid activation for nonribosomal peptide biosynthetic process"/>
    <property type="evidence" value="ECO:0007669"/>
    <property type="project" value="TreeGrafter"/>
</dbReference>
<sequence length="486" mass="53219">MAKLPTPPLSRRAASTAPLSYAQERLWFIDAAAPGSAVYNVPLLTRWNEPVDIAALTRALAAVVARHEVLRTTYGLRDGRPVQYVGEPVPVPVEVIPTALRDDAELAPHARAPFDLATAPPLRCVVWQGGPDGDATLLVAHHIAVDGWSLTALYEDLAEVYEQALSGAEPRLAELAVQYADFAAWDREVGGHPAMTERLDARLAEILAVPGDLALGPCPPRRALPEGDRLGRQHTFRLNAQLVADTRELATRLRATDFVVLFAAFQAVVQRWTGQEEFLLGTVAANRPHPSVEQLVGFFVNTVPLRCRLDVRWSFERLCDEVRGESFRALSHQRLPFDQLTARAAADRSRPQGPLVGVGFVLQNMPAPRLGDRPRWTAPRLLPTGTAKQDLTLVLAYDSDDDGDGILATVEYATDRYTEETVRELAGHFQVLLAAAVADPRAPLCRLPLTRPADGRPGPGVLFGEERDLVGEYRERLAVAEQGDRA</sequence>
<dbReference type="PANTHER" id="PTHR45527">
    <property type="entry name" value="NONRIBOSOMAL PEPTIDE SYNTHETASE"/>
    <property type="match status" value="1"/>
</dbReference>
<dbReference type="Pfam" id="PF00668">
    <property type="entry name" value="Condensation"/>
    <property type="match status" value="1"/>
</dbReference>
<evidence type="ECO:0000313" key="2">
    <source>
        <dbReference type="EMBL" id="WTW60956.1"/>
    </source>
</evidence>
<dbReference type="Gene3D" id="3.30.559.10">
    <property type="entry name" value="Chloramphenicol acetyltransferase-like domain"/>
    <property type="match status" value="1"/>
</dbReference>
<evidence type="ECO:0000259" key="1">
    <source>
        <dbReference type="Pfam" id="PF00668"/>
    </source>
</evidence>
<name>A0AAU2V0T1_9ACTN</name>
<dbReference type="CDD" id="cd19531">
    <property type="entry name" value="LCL_NRPS-like"/>
    <property type="match status" value="1"/>
</dbReference>
<feature type="domain" description="Condensation" evidence="1">
    <location>
        <begin position="15"/>
        <end position="452"/>
    </location>
</feature>
<dbReference type="AlphaFoldDB" id="A0AAU2V0T1"/>
<dbReference type="EMBL" id="CP108318">
    <property type="protein sequence ID" value="WTW60956.1"/>
    <property type="molecule type" value="Genomic_DNA"/>
</dbReference>
<accession>A0AAU2V0T1</accession>
<gene>
    <name evidence="2" type="ORF">OG549_09995</name>
</gene>
<dbReference type="PANTHER" id="PTHR45527:SF1">
    <property type="entry name" value="FATTY ACID SYNTHASE"/>
    <property type="match status" value="1"/>
</dbReference>
<dbReference type="GO" id="GO:0047527">
    <property type="term" value="F:2,3-dihydroxybenzoate-serine ligase activity"/>
    <property type="evidence" value="ECO:0007669"/>
    <property type="project" value="TreeGrafter"/>
</dbReference>
<dbReference type="InterPro" id="IPR023213">
    <property type="entry name" value="CAT-like_dom_sf"/>
</dbReference>
<dbReference type="GO" id="GO:0031177">
    <property type="term" value="F:phosphopantetheine binding"/>
    <property type="evidence" value="ECO:0007669"/>
    <property type="project" value="TreeGrafter"/>
</dbReference>
<dbReference type="GO" id="GO:0009366">
    <property type="term" value="C:enterobactin synthetase complex"/>
    <property type="evidence" value="ECO:0007669"/>
    <property type="project" value="TreeGrafter"/>
</dbReference>
<protein>
    <submittedName>
        <fullName evidence="2">Condensation domain-containing protein</fullName>
    </submittedName>
</protein>
<reference evidence="2" key="1">
    <citation type="submission" date="2022-10" db="EMBL/GenBank/DDBJ databases">
        <title>The complete genomes of actinobacterial strains from the NBC collection.</title>
        <authorList>
            <person name="Joergensen T.S."/>
            <person name="Alvarez Arevalo M."/>
            <person name="Sterndorff E.B."/>
            <person name="Faurdal D."/>
            <person name="Vuksanovic O."/>
            <person name="Mourched A.-S."/>
            <person name="Charusanti P."/>
            <person name="Shaw S."/>
            <person name="Blin K."/>
            <person name="Weber T."/>
        </authorList>
    </citation>
    <scope>NUCLEOTIDE SEQUENCE</scope>
    <source>
        <strain evidence="2">NBC_00003</strain>
    </source>
</reference>